<sequence>MAPNNLPSIFNATSQDIEMLLAAQSHIGSKNLQVHMNPYLWKTRADGVNVINVGKTWEKIVLAARIIVAIDNPSDVCVISARPYGQRAVLKFAAHTGAQAIAGRFTPGSFTNYITRSFKEPRLIIVTDPRTDAQAIKEASYVNIPVIALCDTDSPTDFVDVAIPTNNKGRHAIGCVWWMLAREVLRLRGTIANREIPWDVMVDLYFYRDPEAEAEEKVEEEKLPTVEEEGAAAIESGFAATGGDWEAAPAGFAGAGAGAAQPAEWSEAATGQQWDAGTGGAQWAEDAPKEASQW</sequence>
<dbReference type="PROSITE" id="PS00962">
    <property type="entry name" value="RIBOSOMAL_S2_1"/>
    <property type="match status" value="1"/>
</dbReference>
<evidence type="ECO:0000256" key="8">
    <source>
        <dbReference type="SAM" id="MobiDB-lite"/>
    </source>
</evidence>
<dbReference type="PROSITE" id="PS00963">
    <property type="entry name" value="RIBOSOMAL_S2_2"/>
    <property type="match status" value="1"/>
</dbReference>
<keyword evidence="3 6" id="KW-0963">Cytoplasm</keyword>
<dbReference type="Proteomes" id="UP000319257">
    <property type="component" value="Unassembled WGS sequence"/>
</dbReference>
<keyword evidence="4 6" id="KW-0689">Ribosomal protein</keyword>
<comment type="similarity">
    <text evidence="2 6 7">Belongs to the universal ribosomal protein uS2 family.</text>
</comment>
<dbReference type="NCBIfam" id="TIGR01012">
    <property type="entry name" value="uS2_euk_arch"/>
    <property type="match status" value="1"/>
</dbReference>
<dbReference type="FunFam" id="3.40.50.10490:FF:000010">
    <property type="entry name" value="40S ribosomal protein S0"/>
    <property type="match status" value="1"/>
</dbReference>
<name>A0A507B0D9_9PEZI</name>
<dbReference type="GO" id="GO:0000028">
    <property type="term" value="P:ribosomal small subunit assembly"/>
    <property type="evidence" value="ECO:0007669"/>
    <property type="project" value="UniProtKB-UniRule"/>
</dbReference>
<comment type="function">
    <text evidence="6">Required for the assembly and/or stability of the 40S ribosomal subunit. Required for the processing of the 20S rRNA-precursor to mature 18S rRNA in a late step of the maturation of 40S ribosomal subunits.</text>
</comment>
<evidence type="ECO:0000256" key="3">
    <source>
        <dbReference type="ARBA" id="ARBA00022490"/>
    </source>
</evidence>
<dbReference type="CDD" id="cd01425">
    <property type="entry name" value="RPS2"/>
    <property type="match status" value="1"/>
</dbReference>
<dbReference type="PRINTS" id="PR00395">
    <property type="entry name" value="RIBOSOMALS2"/>
</dbReference>
<dbReference type="InterPro" id="IPR027498">
    <property type="entry name" value="Ribosomal_uS2_euk"/>
</dbReference>
<protein>
    <recommendedName>
        <fullName evidence="6">Small ribosomal subunit protein uS2</fullName>
    </recommendedName>
</protein>
<evidence type="ECO:0000256" key="4">
    <source>
        <dbReference type="ARBA" id="ARBA00022980"/>
    </source>
</evidence>
<dbReference type="STRING" id="1093900.A0A507B0D9"/>
<evidence type="ECO:0000256" key="6">
    <source>
        <dbReference type="HAMAP-Rule" id="MF_03015"/>
    </source>
</evidence>
<dbReference type="InParanoid" id="A0A507B0D9"/>
<comment type="subunit">
    <text evidence="6">Component of the small ribosomal subunit. Mature ribosomes consist of a small (40S) and a large (60S) subunit. The 40S subunit contains about 33 different proteins and 1 molecule of RNA (18S). The 60S subunit contains about 49 different proteins and 3 molecules of RNA (25S, 5.8S and 5S). Interacts with RPS21.</text>
</comment>
<dbReference type="HAMAP" id="MF_03015">
    <property type="entry name" value="Ribosomal_S2_euk"/>
    <property type="match status" value="1"/>
</dbReference>
<keyword evidence="5 6" id="KW-0687">Ribonucleoprotein</keyword>
<evidence type="ECO:0000256" key="5">
    <source>
        <dbReference type="ARBA" id="ARBA00023274"/>
    </source>
</evidence>
<feature type="compositionally biased region" description="Low complexity" evidence="8">
    <location>
        <begin position="247"/>
        <end position="263"/>
    </location>
</feature>
<comment type="subcellular location">
    <subcellularLocation>
        <location evidence="1 6">Cytoplasm</location>
    </subcellularLocation>
</comment>
<evidence type="ECO:0000256" key="1">
    <source>
        <dbReference type="ARBA" id="ARBA00004496"/>
    </source>
</evidence>
<organism evidence="9 10">
    <name type="scientific">Thyridium curvatum</name>
    <dbReference type="NCBI Taxonomy" id="1093900"/>
    <lineage>
        <taxon>Eukaryota</taxon>
        <taxon>Fungi</taxon>
        <taxon>Dikarya</taxon>
        <taxon>Ascomycota</taxon>
        <taxon>Pezizomycotina</taxon>
        <taxon>Sordariomycetes</taxon>
        <taxon>Sordariomycetidae</taxon>
        <taxon>Thyridiales</taxon>
        <taxon>Thyridiaceae</taxon>
        <taxon>Thyridium</taxon>
    </lineage>
</organism>
<dbReference type="InterPro" id="IPR018130">
    <property type="entry name" value="Ribosomal_uS2_CS"/>
</dbReference>
<evidence type="ECO:0000313" key="9">
    <source>
        <dbReference type="EMBL" id="TPX09990.1"/>
    </source>
</evidence>
<dbReference type="InterPro" id="IPR023591">
    <property type="entry name" value="Ribosomal_uS2_flav_dom_sf"/>
</dbReference>
<evidence type="ECO:0000313" key="10">
    <source>
        <dbReference type="Proteomes" id="UP000319257"/>
    </source>
</evidence>
<dbReference type="OrthoDB" id="414863at2759"/>
<evidence type="ECO:0000256" key="7">
    <source>
        <dbReference type="RuleBase" id="RU003631"/>
    </source>
</evidence>
<comment type="caution">
    <text evidence="9">The sequence shown here is derived from an EMBL/GenBank/DDBJ whole genome shotgun (WGS) entry which is preliminary data.</text>
</comment>
<feature type="region of interest" description="Disordered" evidence="8">
    <location>
        <begin position="245"/>
        <end position="294"/>
    </location>
</feature>
<dbReference type="GO" id="GO:0003735">
    <property type="term" value="F:structural constituent of ribosome"/>
    <property type="evidence" value="ECO:0007669"/>
    <property type="project" value="UniProtKB-UniRule"/>
</dbReference>
<dbReference type="GO" id="GO:0022627">
    <property type="term" value="C:cytosolic small ribosomal subunit"/>
    <property type="evidence" value="ECO:0007669"/>
    <property type="project" value="UniProtKB-UniRule"/>
</dbReference>
<dbReference type="Pfam" id="PF00318">
    <property type="entry name" value="Ribosomal_S2"/>
    <property type="match status" value="2"/>
</dbReference>
<dbReference type="SUPFAM" id="SSF52313">
    <property type="entry name" value="Ribosomal protein S2"/>
    <property type="match status" value="1"/>
</dbReference>
<dbReference type="FunCoup" id="A0A507B0D9">
    <property type="interactions" value="1200"/>
</dbReference>
<dbReference type="InterPro" id="IPR001865">
    <property type="entry name" value="Ribosomal_uS2"/>
</dbReference>
<reference evidence="9 10" key="1">
    <citation type="submission" date="2019-06" db="EMBL/GenBank/DDBJ databases">
        <title>Draft genome sequence of the filamentous fungus Phialemoniopsis curvata isolated from diesel fuel.</title>
        <authorList>
            <person name="Varaljay V.A."/>
            <person name="Lyon W.J."/>
            <person name="Crouch A.L."/>
            <person name="Drake C.E."/>
            <person name="Hollomon J.M."/>
            <person name="Nadeau L.J."/>
            <person name="Nunn H.S."/>
            <person name="Stevenson B.S."/>
            <person name="Bojanowski C.L."/>
            <person name="Crookes-Goodson W.J."/>
        </authorList>
    </citation>
    <scope>NUCLEOTIDE SEQUENCE [LARGE SCALE GENOMIC DNA]</scope>
    <source>
        <strain evidence="9 10">D216</strain>
    </source>
</reference>
<dbReference type="InterPro" id="IPR005707">
    <property type="entry name" value="Ribosomal_uS2_euk/arc"/>
</dbReference>
<gene>
    <name evidence="6" type="primary">RPS0</name>
    <name evidence="9" type="ORF">E0L32_008837</name>
</gene>
<dbReference type="AlphaFoldDB" id="A0A507B0D9"/>
<dbReference type="GO" id="GO:0006412">
    <property type="term" value="P:translation"/>
    <property type="evidence" value="ECO:0007669"/>
    <property type="project" value="UniProtKB-UniRule"/>
</dbReference>
<keyword evidence="10" id="KW-1185">Reference proteome</keyword>
<accession>A0A507B0D9</accession>
<proteinExistence type="inferred from homology"/>
<dbReference type="PANTHER" id="PTHR11489">
    <property type="entry name" value="40S RIBOSOMAL PROTEIN SA"/>
    <property type="match status" value="1"/>
</dbReference>
<dbReference type="EMBL" id="SKBQ01000060">
    <property type="protein sequence ID" value="TPX09990.1"/>
    <property type="molecule type" value="Genomic_DNA"/>
</dbReference>
<dbReference type="Gene3D" id="3.40.50.10490">
    <property type="entry name" value="Glucose-6-phosphate isomerase like protein, domain 1"/>
    <property type="match status" value="1"/>
</dbReference>
<evidence type="ECO:0000256" key="2">
    <source>
        <dbReference type="ARBA" id="ARBA00006242"/>
    </source>
</evidence>